<dbReference type="EMBL" id="FMSH01000023">
    <property type="protein sequence ID" value="SCU73545.1"/>
    <property type="molecule type" value="Genomic_DNA"/>
</dbReference>
<organism evidence="1">
    <name type="scientific">Cupriavidus necator</name>
    <name type="common">Alcaligenes eutrophus</name>
    <name type="synonym">Ralstonia eutropha</name>
    <dbReference type="NCBI Taxonomy" id="106590"/>
    <lineage>
        <taxon>Bacteria</taxon>
        <taxon>Pseudomonadati</taxon>
        <taxon>Pseudomonadota</taxon>
        <taxon>Betaproteobacteria</taxon>
        <taxon>Burkholderiales</taxon>
        <taxon>Burkholderiaceae</taxon>
        <taxon>Cupriavidus</taxon>
    </lineage>
</organism>
<name>A0A1K0I8I0_CUPNE</name>
<dbReference type="AlphaFoldDB" id="A0A1K0I8I0"/>
<protein>
    <submittedName>
        <fullName evidence="1">Uncharacterized protein</fullName>
    </submittedName>
</protein>
<gene>
    <name evidence="1" type="ORF">CNECB9_1190019</name>
</gene>
<accession>A0A1K0I8I0</accession>
<proteinExistence type="predicted"/>
<dbReference type="RefSeq" id="WP_340520012.1">
    <property type="nucleotide sequence ID" value="NZ_FMSH01000023.1"/>
</dbReference>
<reference evidence="1" key="1">
    <citation type="submission" date="2016-09" db="EMBL/GenBank/DDBJ databases">
        <authorList>
            <person name="Capua I."/>
            <person name="De Benedictis P."/>
            <person name="Joannis T."/>
            <person name="Lombin L.H."/>
            <person name="Cattoli G."/>
        </authorList>
    </citation>
    <scope>NUCLEOTIDE SEQUENCE</scope>
    <source>
        <strain evidence="1">B9</strain>
    </source>
</reference>
<sequence length="53" mass="5423">MFGLLKSVSELALDVAKVAVAPVEIVVDVAGAAVKPFAQAAEALVEDVKSLKD</sequence>
<evidence type="ECO:0000313" key="1">
    <source>
        <dbReference type="EMBL" id="SCU73545.1"/>
    </source>
</evidence>